<sequence length="562" mass="57458">MFFSTAIARGAALLAGVVLTAAPLSAQTPLTWTNATVVGDYNSGSLSNIAVDAAGNVYETRTFLGSAQIGNQTLVSTTSSDALLAKYSPAGVLLWVRQLSSAGPDSGFDVEVDAAGNCYVAGYFAGPITLGNGVELTSTTTSTKAYVVSYAPDGTVRWAQQSSATGASGTAVLGNSLAVDAAGAVYLAGRFQQQARFGNTILNAPAESSGEAAFVAKFAAANGALLLAIPAYYYARPAPNASALYQAPQLAVSPAGDITLATYFSGRPVFGPVTLTSQGRNDVLLARYSATGTLQWVQQFGGPQDELVSQVKTDAAGNTYLAGSYEGSPSFGTTPLPAAAVPNAFLAKYSAVGQPDWVQPGSSASLSRWMDLALDATGAPYVTGYFSGETRYGTTPPVVLTSAGGTDAVVAAYTPQGQALWAQAGAGTYVDMGTTLGLDAQGSVYVAGFFTTAATFGPVRLSLPSTANNRFLARLSTTTLARQEARTQALGLYPNPATSVLQVPALPAGTAVQFVDARGRVARHATVGSGAQVSVRGLAPGLYILRTSTAQGQQFAGRVVVE</sequence>
<proteinExistence type="predicted"/>
<reference evidence="3 4" key="1">
    <citation type="submission" date="2022-04" db="EMBL/GenBank/DDBJ databases">
        <title>Hymenobacter sp. isolated from the air.</title>
        <authorList>
            <person name="Won M."/>
            <person name="Lee C.-M."/>
            <person name="Woen H.-Y."/>
            <person name="Kwon S.-W."/>
        </authorList>
    </citation>
    <scope>NUCLEOTIDE SEQUENCE [LARGE SCALE GENOMIC DNA]</scope>
    <source>
        <strain evidence="4">5116 S-27</strain>
    </source>
</reference>
<feature type="domain" description="Secretion system C-terminal sorting" evidence="2">
    <location>
        <begin position="492"/>
        <end position="559"/>
    </location>
</feature>
<protein>
    <submittedName>
        <fullName evidence="3">T9SS type A sorting domain-containing protein</fullName>
    </submittedName>
</protein>
<keyword evidence="4" id="KW-1185">Reference proteome</keyword>
<dbReference type="InterPro" id="IPR026444">
    <property type="entry name" value="Secre_tail"/>
</dbReference>
<evidence type="ECO:0000313" key="3">
    <source>
        <dbReference type="EMBL" id="UOQ52230.1"/>
    </source>
</evidence>
<dbReference type="PANTHER" id="PTHR35580:SF1">
    <property type="entry name" value="PHYTASE-LIKE DOMAIN-CONTAINING PROTEIN"/>
    <property type="match status" value="1"/>
</dbReference>
<evidence type="ECO:0000313" key="4">
    <source>
        <dbReference type="Proteomes" id="UP000831785"/>
    </source>
</evidence>
<dbReference type="NCBIfam" id="TIGR04183">
    <property type="entry name" value="Por_Secre_tail"/>
    <property type="match status" value="1"/>
</dbReference>
<dbReference type="SUPFAM" id="SSF101898">
    <property type="entry name" value="NHL repeat"/>
    <property type="match status" value="1"/>
</dbReference>
<gene>
    <name evidence="3" type="ORF">MUN80_21015</name>
</gene>
<dbReference type="Gene3D" id="2.80.10.50">
    <property type="match status" value="1"/>
</dbReference>
<feature type="signal peptide" evidence="1">
    <location>
        <begin position="1"/>
        <end position="26"/>
    </location>
</feature>
<name>A0ABY4F6M8_9BACT</name>
<dbReference type="Pfam" id="PF18962">
    <property type="entry name" value="Por_Secre_tail"/>
    <property type="match status" value="1"/>
</dbReference>
<dbReference type="InterPro" id="IPR052918">
    <property type="entry name" value="Motility_Chemotaxis_Reg"/>
</dbReference>
<organism evidence="3 4">
    <name type="scientific">Hymenobacter cellulosivorans</name>
    <dbReference type="NCBI Taxonomy" id="2932249"/>
    <lineage>
        <taxon>Bacteria</taxon>
        <taxon>Pseudomonadati</taxon>
        <taxon>Bacteroidota</taxon>
        <taxon>Cytophagia</taxon>
        <taxon>Cytophagales</taxon>
        <taxon>Hymenobacteraceae</taxon>
        <taxon>Hymenobacter</taxon>
    </lineage>
</organism>
<keyword evidence="1" id="KW-0732">Signal</keyword>
<dbReference type="Proteomes" id="UP000831785">
    <property type="component" value="Chromosome"/>
</dbReference>
<accession>A0ABY4F6M8</accession>
<evidence type="ECO:0000256" key="1">
    <source>
        <dbReference type="SAM" id="SignalP"/>
    </source>
</evidence>
<feature type="chain" id="PRO_5046328914" evidence="1">
    <location>
        <begin position="27"/>
        <end position="562"/>
    </location>
</feature>
<dbReference type="RefSeq" id="WP_244716000.1">
    <property type="nucleotide sequence ID" value="NZ_CP095049.1"/>
</dbReference>
<evidence type="ECO:0000259" key="2">
    <source>
        <dbReference type="Pfam" id="PF18962"/>
    </source>
</evidence>
<dbReference type="PANTHER" id="PTHR35580">
    <property type="entry name" value="CELL SURFACE GLYCOPROTEIN (S-LAYER PROTEIN)-LIKE PROTEIN"/>
    <property type="match status" value="1"/>
</dbReference>
<dbReference type="EMBL" id="CP095049">
    <property type="protein sequence ID" value="UOQ52230.1"/>
    <property type="molecule type" value="Genomic_DNA"/>
</dbReference>